<dbReference type="Gene3D" id="1.10.287.470">
    <property type="entry name" value="Helix hairpin bin"/>
    <property type="match status" value="1"/>
</dbReference>
<gene>
    <name evidence="5" type="ORF">HX018_01320</name>
</gene>
<feature type="domain" description="CzcB-like barrel-sandwich hybrid" evidence="4">
    <location>
        <begin position="71"/>
        <end position="201"/>
    </location>
</feature>
<comment type="caution">
    <text evidence="5">The sequence shown here is derived from an EMBL/GenBank/DDBJ whole genome shotgun (WGS) entry which is preliminary data.</text>
</comment>
<dbReference type="Pfam" id="PF25973">
    <property type="entry name" value="BSH_CzcB"/>
    <property type="match status" value="1"/>
</dbReference>
<dbReference type="InterPro" id="IPR006143">
    <property type="entry name" value="RND_pump_MFP"/>
</dbReference>
<dbReference type="InterPro" id="IPR058647">
    <property type="entry name" value="BSH_CzcB-like"/>
</dbReference>
<dbReference type="EMBL" id="JACAGK010000002">
    <property type="protein sequence ID" value="MDM1046892.1"/>
    <property type="molecule type" value="Genomic_DNA"/>
</dbReference>
<evidence type="ECO:0000256" key="1">
    <source>
        <dbReference type="ARBA" id="ARBA00009477"/>
    </source>
</evidence>
<dbReference type="Proteomes" id="UP001170954">
    <property type="component" value="Unassembled WGS sequence"/>
</dbReference>
<evidence type="ECO:0000313" key="6">
    <source>
        <dbReference type="Proteomes" id="UP001170954"/>
    </source>
</evidence>
<keyword evidence="2" id="KW-0732">Signal</keyword>
<evidence type="ECO:0000313" key="5">
    <source>
        <dbReference type="EMBL" id="MDM1046892.1"/>
    </source>
</evidence>
<feature type="signal peptide" evidence="2">
    <location>
        <begin position="1"/>
        <end position="29"/>
    </location>
</feature>
<keyword evidence="6" id="KW-1185">Reference proteome</keyword>
<protein>
    <submittedName>
        <fullName evidence="5">Efflux RND transporter periplasmic adaptor subunit</fullName>
    </submittedName>
</protein>
<name>A0ABT7NI72_9SPHI</name>
<feature type="chain" id="PRO_5046823369" evidence="2">
    <location>
        <begin position="30"/>
        <end position="366"/>
    </location>
</feature>
<evidence type="ECO:0000259" key="3">
    <source>
        <dbReference type="Pfam" id="PF25954"/>
    </source>
</evidence>
<reference evidence="5" key="2">
    <citation type="journal article" date="2022" name="Sci. Total Environ.">
        <title>Prevalence, transmission, and molecular epidemiology of tet(X)-positive bacteria among humans, animals, and environmental niches in China: An epidemiological, and genomic-based study.</title>
        <authorList>
            <person name="Dong N."/>
            <person name="Zeng Y."/>
            <person name="Cai C."/>
            <person name="Sun C."/>
            <person name="Lu J."/>
            <person name="Liu C."/>
            <person name="Zhou H."/>
            <person name="Sun Q."/>
            <person name="Shu L."/>
            <person name="Wang H."/>
            <person name="Wang Y."/>
            <person name="Wang S."/>
            <person name="Wu C."/>
            <person name="Chan E.W."/>
            <person name="Chen G."/>
            <person name="Shen Z."/>
            <person name="Chen S."/>
            <person name="Zhang R."/>
        </authorList>
    </citation>
    <scope>NUCLEOTIDE SEQUENCE</scope>
    <source>
        <strain evidence="5">R1692</strain>
    </source>
</reference>
<dbReference type="Gene3D" id="2.40.50.100">
    <property type="match status" value="1"/>
</dbReference>
<dbReference type="Gene3D" id="2.40.30.170">
    <property type="match status" value="1"/>
</dbReference>
<dbReference type="RefSeq" id="WP_286650224.1">
    <property type="nucleotide sequence ID" value="NZ_JACAGK010000002.1"/>
</dbReference>
<evidence type="ECO:0000259" key="4">
    <source>
        <dbReference type="Pfam" id="PF25973"/>
    </source>
</evidence>
<comment type="similarity">
    <text evidence="1">Belongs to the membrane fusion protein (MFP) (TC 8.A.1) family.</text>
</comment>
<dbReference type="NCBIfam" id="TIGR01730">
    <property type="entry name" value="RND_mfp"/>
    <property type="match status" value="1"/>
</dbReference>
<dbReference type="Gene3D" id="2.40.420.20">
    <property type="match status" value="1"/>
</dbReference>
<sequence>MKTAYKYIFKQALAVFATLALFTACSSEAKDEQATKQKQPVVASYPTAAIQLINPEYQLSIPAELKPYEQVAVYAKVSGFVQRLLVDRGDRVCKGQLLAVLEAPEMNQQHLSDKSTEQKLYNDYLYAQQAYERIKQASATSGAVAAIELDYAKSAMESAKSAYESSKAGSAHSSQLQKYLRITAPFDGIITERNVSVGALAGANVAQPMFMMAQGNKLRLTLALPEKHAASVQEGMKASFQVSSQPGKTFDAVLSRSAGMLNQQDRSLTLEFDVNNADGALQGGDYAQAKLRLQRRSSTFWVPMRSVLQTQMGTFVMTLNNQEIKKVAVKEGIRQDSLVEVFGDLAATDLILLKPSDEIKEGKVQP</sequence>
<dbReference type="InterPro" id="IPR058792">
    <property type="entry name" value="Beta-barrel_RND_2"/>
</dbReference>
<evidence type="ECO:0000256" key="2">
    <source>
        <dbReference type="SAM" id="SignalP"/>
    </source>
</evidence>
<proteinExistence type="inferred from homology"/>
<dbReference type="PROSITE" id="PS51257">
    <property type="entry name" value="PROKAR_LIPOPROTEIN"/>
    <property type="match status" value="1"/>
</dbReference>
<dbReference type="Pfam" id="PF25954">
    <property type="entry name" value="Beta-barrel_RND_2"/>
    <property type="match status" value="1"/>
</dbReference>
<organism evidence="5 6">
    <name type="scientific">Sphingobacterium hotanense</name>
    <dbReference type="NCBI Taxonomy" id="649196"/>
    <lineage>
        <taxon>Bacteria</taxon>
        <taxon>Pseudomonadati</taxon>
        <taxon>Bacteroidota</taxon>
        <taxon>Sphingobacteriia</taxon>
        <taxon>Sphingobacteriales</taxon>
        <taxon>Sphingobacteriaceae</taxon>
        <taxon>Sphingobacterium</taxon>
    </lineage>
</organism>
<feature type="domain" description="CusB-like beta-barrel" evidence="3">
    <location>
        <begin position="220"/>
        <end position="292"/>
    </location>
</feature>
<dbReference type="PANTHER" id="PTHR30469">
    <property type="entry name" value="MULTIDRUG RESISTANCE PROTEIN MDTA"/>
    <property type="match status" value="1"/>
</dbReference>
<reference evidence="5" key="1">
    <citation type="submission" date="2020-06" db="EMBL/GenBank/DDBJ databases">
        <authorList>
            <person name="Dong N."/>
        </authorList>
    </citation>
    <scope>NUCLEOTIDE SEQUENCE</scope>
    <source>
        <strain evidence="5">R1692</strain>
    </source>
</reference>
<dbReference type="SUPFAM" id="SSF111369">
    <property type="entry name" value="HlyD-like secretion proteins"/>
    <property type="match status" value="1"/>
</dbReference>
<dbReference type="PANTHER" id="PTHR30469:SF37">
    <property type="entry name" value="RAGD PROTEIN"/>
    <property type="match status" value="1"/>
</dbReference>
<accession>A0ABT7NI72</accession>